<evidence type="ECO:0000256" key="1">
    <source>
        <dbReference type="SAM" id="Phobius"/>
    </source>
</evidence>
<dbReference type="Proteomes" id="UP001205740">
    <property type="component" value="Unassembled WGS sequence"/>
</dbReference>
<keyword evidence="1" id="KW-1133">Transmembrane helix</keyword>
<name>A0ABT1H7T5_9NOCA</name>
<evidence type="ECO:0008006" key="4">
    <source>
        <dbReference type="Google" id="ProtNLM"/>
    </source>
</evidence>
<evidence type="ECO:0000313" key="2">
    <source>
        <dbReference type="EMBL" id="MCP2162678.1"/>
    </source>
</evidence>
<dbReference type="EMBL" id="JAMTCG010000007">
    <property type="protein sequence ID" value="MCP2162678.1"/>
    <property type="molecule type" value="Genomic_DNA"/>
</dbReference>
<keyword evidence="1" id="KW-0812">Transmembrane</keyword>
<sequence>MSEPTRGQLNDLVAYYGAGAFWGWATAGVLAGILAWRWARG</sequence>
<organism evidence="2 3">
    <name type="scientific">Williamsia serinedens</name>
    <dbReference type="NCBI Taxonomy" id="391736"/>
    <lineage>
        <taxon>Bacteria</taxon>
        <taxon>Bacillati</taxon>
        <taxon>Actinomycetota</taxon>
        <taxon>Actinomycetes</taxon>
        <taxon>Mycobacteriales</taxon>
        <taxon>Nocardiaceae</taxon>
        <taxon>Williamsia</taxon>
    </lineage>
</organism>
<reference evidence="2 3" key="1">
    <citation type="submission" date="2022-06" db="EMBL/GenBank/DDBJ databases">
        <title>Genomic Encyclopedia of Archaeal and Bacterial Type Strains, Phase II (KMG-II): from individual species to whole genera.</title>
        <authorList>
            <person name="Goeker M."/>
        </authorList>
    </citation>
    <scope>NUCLEOTIDE SEQUENCE [LARGE SCALE GENOMIC DNA]</scope>
    <source>
        <strain evidence="2 3">DSM 45037</strain>
    </source>
</reference>
<keyword evidence="1" id="KW-0472">Membrane</keyword>
<protein>
    <recommendedName>
        <fullName evidence="4">Heme exporter protein D</fullName>
    </recommendedName>
</protein>
<proteinExistence type="predicted"/>
<keyword evidence="3" id="KW-1185">Reference proteome</keyword>
<comment type="caution">
    <text evidence="2">The sequence shown here is derived from an EMBL/GenBank/DDBJ whole genome shotgun (WGS) entry which is preliminary data.</text>
</comment>
<accession>A0ABT1H7T5</accession>
<gene>
    <name evidence="2" type="ORF">LX12_003886</name>
</gene>
<dbReference type="RefSeq" id="WP_301284822.1">
    <property type="nucleotide sequence ID" value="NZ_BAAAOE010000002.1"/>
</dbReference>
<feature type="transmembrane region" description="Helical" evidence="1">
    <location>
        <begin position="12"/>
        <end position="36"/>
    </location>
</feature>
<evidence type="ECO:0000313" key="3">
    <source>
        <dbReference type="Proteomes" id="UP001205740"/>
    </source>
</evidence>